<accession>A0A8H6YEQ7</accession>
<dbReference type="EMBL" id="JACAZI010000005">
    <property type="protein sequence ID" value="KAF7359790.1"/>
    <property type="molecule type" value="Genomic_DNA"/>
</dbReference>
<proteinExistence type="predicted"/>
<protein>
    <submittedName>
        <fullName evidence="1">FAD/NAD(P)-binding domain-containing protein</fullName>
    </submittedName>
</protein>
<gene>
    <name evidence="1" type="ORF">MVEN_00704100</name>
</gene>
<comment type="caution">
    <text evidence="1">The sequence shown here is derived from an EMBL/GenBank/DDBJ whole genome shotgun (WGS) entry which is preliminary data.</text>
</comment>
<keyword evidence="2" id="KW-1185">Reference proteome</keyword>
<dbReference type="InterPro" id="IPR036188">
    <property type="entry name" value="FAD/NAD-bd_sf"/>
</dbReference>
<reference evidence="1" key="1">
    <citation type="submission" date="2020-05" db="EMBL/GenBank/DDBJ databases">
        <title>Mycena genomes resolve the evolution of fungal bioluminescence.</title>
        <authorList>
            <person name="Tsai I.J."/>
        </authorList>
    </citation>
    <scope>NUCLEOTIDE SEQUENCE</scope>
    <source>
        <strain evidence="1">CCC161011</strain>
    </source>
</reference>
<sequence>MAVEDAAVLGSLLVRLSHRTQLDTLLRAYQDIRYARARETQLAAFANHHIFHLEDGPAQRARDESMHAAMGAAGGGGGRERECVGR</sequence>
<name>A0A8H6YEQ7_9AGAR</name>
<dbReference type="Proteomes" id="UP000620124">
    <property type="component" value="Unassembled WGS sequence"/>
</dbReference>
<dbReference type="AlphaFoldDB" id="A0A8H6YEQ7"/>
<evidence type="ECO:0000313" key="2">
    <source>
        <dbReference type="Proteomes" id="UP000620124"/>
    </source>
</evidence>
<dbReference type="SUPFAM" id="SSF51905">
    <property type="entry name" value="FAD/NAD(P)-binding domain"/>
    <property type="match status" value="1"/>
</dbReference>
<dbReference type="Gene3D" id="3.50.50.60">
    <property type="entry name" value="FAD/NAD(P)-binding domain"/>
    <property type="match status" value="1"/>
</dbReference>
<dbReference type="OrthoDB" id="3059207at2759"/>
<evidence type="ECO:0000313" key="1">
    <source>
        <dbReference type="EMBL" id="KAF7359790.1"/>
    </source>
</evidence>
<organism evidence="1 2">
    <name type="scientific">Mycena venus</name>
    <dbReference type="NCBI Taxonomy" id="2733690"/>
    <lineage>
        <taxon>Eukaryota</taxon>
        <taxon>Fungi</taxon>
        <taxon>Dikarya</taxon>
        <taxon>Basidiomycota</taxon>
        <taxon>Agaricomycotina</taxon>
        <taxon>Agaricomycetes</taxon>
        <taxon>Agaricomycetidae</taxon>
        <taxon>Agaricales</taxon>
        <taxon>Marasmiineae</taxon>
        <taxon>Mycenaceae</taxon>
        <taxon>Mycena</taxon>
    </lineage>
</organism>